<dbReference type="OrthoDB" id="9180270at2"/>
<reference evidence="2" key="1">
    <citation type="submission" date="2013-07" db="EMBL/GenBank/DDBJ databases">
        <authorList>
            <person name="McIlroy S."/>
        </authorList>
    </citation>
    <scope>NUCLEOTIDE SEQUENCE [LARGE SCALE GENOMIC DNA]</scope>
    <source>
        <strain evidence="2">Run_A_D11</strain>
    </source>
</reference>
<dbReference type="Pfam" id="PF04993">
    <property type="entry name" value="TfoX_N"/>
    <property type="match status" value="1"/>
</dbReference>
<keyword evidence="3" id="KW-1185">Reference proteome</keyword>
<comment type="caution">
    <text evidence="2">The sequence shown here is derived from an EMBL/GenBank/DDBJ whole genome shotgun (WGS) entry which is preliminary data.</text>
</comment>
<dbReference type="InterPro" id="IPR007076">
    <property type="entry name" value="TfoX_N"/>
</dbReference>
<protein>
    <recommendedName>
        <fullName evidence="1">TfoX N-terminal domain-containing protein</fullName>
    </recommendedName>
</protein>
<proteinExistence type="predicted"/>
<feature type="domain" description="TfoX N-terminal" evidence="1">
    <location>
        <begin position="20"/>
        <end position="106"/>
    </location>
</feature>
<evidence type="ECO:0000313" key="2">
    <source>
        <dbReference type="EMBL" id="CDI03457.1"/>
    </source>
</evidence>
<name>W6M6Z2_9GAMM</name>
<dbReference type="Proteomes" id="UP000035760">
    <property type="component" value="Unassembled WGS sequence"/>
</dbReference>
<dbReference type="SUPFAM" id="SSF159894">
    <property type="entry name" value="YgaC/TfoX-N like"/>
    <property type="match status" value="1"/>
</dbReference>
<organism evidence="2 3">
    <name type="scientific">Candidatus Competibacter denitrificans Run_A_D11</name>
    <dbReference type="NCBI Taxonomy" id="1400863"/>
    <lineage>
        <taxon>Bacteria</taxon>
        <taxon>Pseudomonadati</taxon>
        <taxon>Pseudomonadota</taxon>
        <taxon>Gammaproteobacteria</taxon>
        <taxon>Candidatus Competibacteraceae</taxon>
        <taxon>Candidatus Competibacter</taxon>
    </lineage>
</organism>
<dbReference type="STRING" id="1400863.BN873_490066"/>
<gene>
    <name evidence="2" type="ORF">BN873_490066</name>
</gene>
<evidence type="ECO:0000313" key="3">
    <source>
        <dbReference type="Proteomes" id="UP000035760"/>
    </source>
</evidence>
<sequence>MPKSNSESDRKAVLDSLLLKMPSVVDGKMFGYPAYYANGKLFACIYGEGVGLKIPEKIANKLLSEDHVVPFQPLGKSKMREWVQINRARSADYQKDINIFRSSVEFVSQLQTTKRRK</sequence>
<dbReference type="AlphaFoldDB" id="W6M6Z2"/>
<reference evidence="2" key="2">
    <citation type="submission" date="2014-03" db="EMBL/GenBank/DDBJ databases">
        <title>Candidatus Competibacter-lineage genomes retrieved from metagenomes reveal functional metabolic diversity.</title>
        <authorList>
            <person name="McIlroy S.J."/>
            <person name="Albertsen M."/>
            <person name="Andresen E.K."/>
            <person name="Saunders A.M."/>
            <person name="Kristiansen R."/>
            <person name="Stokholm-Bjerregaard M."/>
            <person name="Nielsen K.L."/>
            <person name="Nielsen P.H."/>
        </authorList>
    </citation>
    <scope>NUCLEOTIDE SEQUENCE</scope>
    <source>
        <strain evidence="2">Run_A_D11</strain>
    </source>
</reference>
<evidence type="ECO:0000259" key="1">
    <source>
        <dbReference type="Pfam" id="PF04993"/>
    </source>
</evidence>
<dbReference type="Gene3D" id="3.30.1460.30">
    <property type="entry name" value="YgaC/TfoX-N like chaperone"/>
    <property type="match status" value="1"/>
</dbReference>
<accession>W6M6Z2</accession>
<dbReference type="RefSeq" id="WP_048674187.1">
    <property type="nucleotide sequence ID" value="NZ_CBTJ020000057.1"/>
</dbReference>
<dbReference type="EMBL" id="CBTJ020000057">
    <property type="protein sequence ID" value="CDI03457.1"/>
    <property type="molecule type" value="Genomic_DNA"/>
</dbReference>